<sequence length="494" mass="53878">MTTTSDKTDLQTQHLENLIASYIKRTQASKNYAQTYRPVLADKSSLGLGFSPELKEICYPVVVEKMRGAKLWDIDGNEYTDILMGLGINLLGHNPEFVKKAIATQLEKGFSMGPQAELAGEVAQLICELTKTERATFSNTGTEAIMTAIRMARTVTNRHKIAIFTNSYHGHSDSTLIRATIAQYAKQAASRKLEGKIAGGGLLSGLLSPIQSGLKNSVSPKGVPAAPGIPKDVAKNVLVLDYGNPQSLKVIEANKNQLAAVLVEPVQSRCPQLQPREFLQQLRRVTQEANIALIFDEMVTGFRIHQGGSQAWFEIDADIVTYSKIVGGGLPMSVVAGKAAYMDSIDGGTWNYGDDSAPQAKTTFFAGTFCKHPLALAASKAVLEHLKNEGVQLQEKLNQRTLELVEELNNYFAKEGIPLTYTHFGSFFAADNSQSNISPMATNLMSFNLLKKGIHLRQGDKGGFLSTAHTEEDINNIIQAFKHSAKELQEAGFL</sequence>
<dbReference type="PANTHER" id="PTHR43713:SF3">
    <property type="entry name" value="GLUTAMATE-1-SEMIALDEHYDE 2,1-AMINOMUTASE 1, CHLOROPLASTIC-RELATED"/>
    <property type="match status" value="1"/>
</dbReference>
<evidence type="ECO:0000256" key="4">
    <source>
        <dbReference type="SAM" id="Coils"/>
    </source>
</evidence>
<dbReference type="InterPro" id="IPR015421">
    <property type="entry name" value="PyrdxlP-dep_Trfase_major"/>
</dbReference>
<dbReference type="Proteomes" id="UP000218418">
    <property type="component" value="Chromosome"/>
</dbReference>
<evidence type="ECO:0000256" key="2">
    <source>
        <dbReference type="ARBA" id="ARBA00022898"/>
    </source>
</evidence>
<accession>A0A1Z4LK93</accession>
<organism evidence="5 6">
    <name type="scientific">Calothrix parasitica NIES-267</name>
    <dbReference type="NCBI Taxonomy" id="1973488"/>
    <lineage>
        <taxon>Bacteria</taxon>
        <taxon>Bacillati</taxon>
        <taxon>Cyanobacteriota</taxon>
        <taxon>Cyanophyceae</taxon>
        <taxon>Nostocales</taxon>
        <taxon>Calotrichaceae</taxon>
        <taxon>Calothrix</taxon>
    </lineage>
</organism>
<evidence type="ECO:0000256" key="3">
    <source>
        <dbReference type="RuleBase" id="RU003560"/>
    </source>
</evidence>
<evidence type="ECO:0000313" key="5">
    <source>
        <dbReference type="EMBL" id="BAY81635.1"/>
    </source>
</evidence>
<keyword evidence="5" id="KW-0032">Aminotransferase</keyword>
<dbReference type="InterPro" id="IPR015422">
    <property type="entry name" value="PyrdxlP-dep_Trfase_small"/>
</dbReference>
<keyword evidence="6" id="KW-1185">Reference proteome</keyword>
<feature type="coiled-coil region" evidence="4">
    <location>
        <begin position="376"/>
        <end position="403"/>
    </location>
</feature>
<keyword evidence="2 3" id="KW-0663">Pyridoxal phosphate</keyword>
<evidence type="ECO:0000313" key="6">
    <source>
        <dbReference type="Proteomes" id="UP000218418"/>
    </source>
</evidence>
<comment type="cofactor">
    <cofactor evidence="1">
        <name>pyridoxal 5'-phosphate</name>
        <dbReference type="ChEBI" id="CHEBI:597326"/>
    </cofactor>
</comment>
<dbReference type="GO" id="GO:0008483">
    <property type="term" value="F:transaminase activity"/>
    <property type="evidence" value="ECO:0007669"/>
    <property type="project" value="UniProtKB-KW"/>
</dbReference>
<keyword evidence="4" id="KW-0175">Coiled coil</keyword>
<dbReference type="CDD" id="cd00610">
    <property type="entry name" value="OAT_like"/>
    <property type="match status" value="1"/>
</dbReference>
<dbReference type="EMBL" id="AP018227">
    <property type="protein sequence ID" value="BAY81635.1"/>
    <property type="molecule type" value="Genomic_DNA"/>
</dbReference>
<dbReference type="InterPro" id="IPR015424">
    <property type="entry name" value="PyrdxlP-dep_Trfase"/>
</dbReference>
<proteinExistence type="inferred from homology"/>
<dbReference type="SUPFAM" id="SSF53383">
    <property type="entry name" value="PLP-dependent transferases"/>
    <property type="match status" value="1"/>
</dbReference>
<dbReference type="Gene3D" id="3.90.1150.10">
    <property type="entry name" value="Aspartate Aminotransferase, domain 1"/>
    <property type="match status" value="1"/>
</dbReference>
<comment type="similarity">
    <text evidence="3">Belongs to the class-III pyridoxal-phosphate-dependent aminotransferase family.</text>
</comment>
<gene>
    <name evidence="5" type="ORF">NIES267_11120</name>
</gene>
<dbReference type="Gene3D" id="3.40.640.10">
    <property type="entry name" value="Type I PLP-dependent aspartate aminotransferase-like (Major domain)"/>
    <property type="match status" value="1"/>
</dbReference>
<evidence type="ECO:0000256" key="1">
    <source>
        <dbReference type="ARBA" id="ARBA00001933"/>
    </source>
</evidence>
<dbReference type="Pfam" id="PF00202">
    <property type="entry name" value="Aminotran_3"/>
    <property type="match status" value="2"/>
</dbReference>
<keyword evidence="5" id="KW-0808">Transferase</keyword>
<dbReference type="InterPro" id="IPR005814">
    <property type="entry name" value="Aminotrans_3"/>
</dbReference>
<dbReference type="PANTHER" id="PTHR43713">
    <property type="entry name" value="GLUTAMATE-1-SEMIALDEHYDE 2,1-AMINOMUTASE"/>
    <property type="match status" value="1"/>
</dbReference>
<dbReference type="OrthoDB" id="9807885at2"/>
<protein>
    <submittedName>
        <fullName evidence="5">Putative glutamate-1-semialdehyde aminotransferase</fullName>
    </submittedName>
</protein>
<reference evidence="5 6" key="1">
    <citation type="submission" date="2017-06" db="EMBL/GenBank/DDBJ databases">
        <title>Genome sequencing of cyanobaciteial culture collection at National Institute for Environmental Studies (NIES).</title>
        <authorList>
            <person name="Hirose Y."/>
            <person name="Shimura Y."/>
            <person name="Fujisawa T."/>
            <person name="Nakamura Y."/>
            <person name="Kawachi M."/>
        </authorList>
    </citation>
    <scope>NUCLEOTIDE SEQUENCE [LARGE SCALE GENOMIC DNA]</scope>
    <source>
        <strain evidence="5 6">NIES-267</strain>
    </source>
</reference>
<dbReference type="AlphaFoldDB" id="A0A1Z4LK93"/>
<dbReference type="GO" id="GO:0030170">
    <property type="term" value="F:pyridoxal phosphate binding"/>
    <property type="evidence" value="ECO:0007669"/>
    <property type="project" value="InterPro"/>
</dbReference>
<name>A0A1Z4LK93_9CYAN</name>